<comment type="similarity">
    <text evidence="1">Belongs to the polyphosphate kinase 2 (PPK2) family. Class I subfamily.</text>
</comment>
<sequence length="298" mass="34395">MPKKKTRFVEAVPSEFLVPFDGGFRIKDTPTKPPKSKRDDGGNGDALLASIERMRKLQARLMAGDRHSLLVVFQAMDAAGKDGTVKAVMTGVNPAGVEVTSFKQPSEVELDHDFLWRVQRALPERGRIGIFNRSHYEEVLVVRVHPEYLDRQRLPELPEDLDRLWDERYESIRAWEHHLARNGTTIVKFFLNVSRDEQKKRFLDRVNDPEANWKFSSADIRERARWKDYMRAYEDALNATSRPCAPWYAIPADDKKFMRAAVADIIVRTLEAIDPQYPSVTDAERERMQEAVAELARE</sequence>
<dbReference type="GO" id="GO:0006797">
    <property type="term" value="P:polyphosphate metabolic process"/>
    <property type="evidence" value="ECO:0007669"/>
    <property type="project" value="InterPro"/>
</dbReference>
<evidence type="ECO:0000313" key="7">
    <source>
        <dbReference type="Proteomes" id="UP000034883"/>
    </source>
</evidence>
<dbReference type="Proteomes" id="UP000034883">
    <property type="component" value="Chromosome"/>
</dbReference>
<evidence type="ECO:0000256" key="4">
    <source>
        <dbReference type="SAM" id="MobiDB-lite"/>
    </source>
</evidence>
<gene>
    <name evidence="6" type="ORF">DB32_001892</name>
</gene>
<dbReference type="NCBIfam" id="TIGR03709">
    <property type="entry name" value="PPK2_rel_1"/>
    <property type="match status" value="1"/>
</dbReference>
<organism evidence="6 7">
    <name type="scientific">Sandaracinus amylolyticus</name>
    <dbReference type="NCBI Taxonomy" id="927083"/>
    <lineage>
        <taxon>Bacteria</taxon>
        <taxon>Pseudomonadati</taxon>
        <taxon>Myxococcota</taxon>
        <taxon>Polyangia</taxon>
        <taxon>Polyangiales</taxon>
        <taxon>Sandaracinaceae</taxon>
        <taxon>Sandaracinus</taxon>
    </lineage>
</organism>
<proteinExistence type="inferred from homology"/>
<evidence type="ECO:0000313" key="6">
    <source>
        <dbReference type="EMBL" id="AKF04743.1"/>
    </source>
</evidence>
<dbReference type="SUPFAM" id="SSF52540">
    <property type="entry name" value="P-loop containing nucleoside triphosphate hydrolases"/>
    <property type="match status" value="1"/>
</dbReference>
<dbReference type="InterPro" id="IPR022488">
    <property type="entry name" value="PPK2-related"/>
</dbReference>
<dbReference type="Gene3D" id="3.40.50.300">
    <property type="entry name" value="P-loop containing nucleotide triphosphate hydrolases"/>
    <property type="match status" value="1"/>
</dbReference>
<feature type="compositionally biased region" description="Basic and acidic residues" evidence="4">
    <location>
        <begin position="24"/>
        <end position="41"/>
    </location>
</feature>
<evidence type="ECO:0000256" key="2">
    <source>
        <dbReference type="ARBA" id="ARBA00022679"/>
    </source>
</evidence>
<dbReference type="InterPro" id="IPR027417">
    <property type="entry name" value="P-loop_NTPase"/>
</dbReference>
<feature type="region of interest" description="Disordered" evidence="4">
    <location>
        <begin position="21"/>
        <end position="45"/>
    </location>
</feature>
<keyword evidence="2" id="KW-0808">Transferase</keyword>
<dbReference type="OrthoDB" id="9775224at2"/>
<dbReference type="PIRSF" id="PIRSF028756">
    <property type="entry name" value="PPK2_prd"/>
    <property type="match status" value="1"/>
</dbReference>
<feature type="domain" description="Polyphosphate kinase-2-related" evidence="5">
    <location>
        <begin position="49"/>
        <end position="275"/>
    </location>
</feature>
<keyword evidence="3" id="KW-0418">Kinase</keyword>
<protein>
    <recommendedName>
        <fullName evidence="5">Polyphosphate kinase-2-related domain-containing protein</fullName>
    </recommendedName>
</protein>
<dbReference type="EMBL" id="CP011125">
    <property type="protein sequence ID" value="AKF04743.1"/>
    <property type="molecule type" value="Genomic_DNA"/>
</dbReference>
<dbReference type="AlphaFoldDB" id="A0A0F6W111"/>
<dbReference type="GO" id="GO:0008976">
    <property type="term" value="F:polyphosphate kinase activity"/>
    <property type="evidence" value="ECO:0007669"/>
    <property type="project" value="InterPro"/>
</dbReference>
<dbReference type="InterPro" id="IPR022300">
    <property type="entry name" value="PPK2-rel_1"/>
</dbReference>
<dbReference type="PANTHER" id="PTHR34383:SF3">
    <property type="entry name" value="POLYPHOSPHATE:AMP PHOSPHOTRANSFERASE"/>
    <property type="match status" value="1"/>
</dbReference>
<dbReference type="PANTHER" id="PTHR34383">
    <property type="entry name" value="POLYPHOSPHATE:AMP PHOSPHOTRANSFERASE-RELATED"/>
    <property type="match status" value="1"/>
</dbReference>
<dbReference type="InterPro" id="IPR016898">
    <property type="entry name" value="Polyphosphate_phosphotransfera"/>
</dbReference>
<accession>A0A0F6W111</accession>
<keyword evidence="7" id="KW-1185">Reference proteome</keyword>
<evidence type="ECO:0000256" key="1">
    <source>
        <dbReference type="ARBA" id="ARBA00009924"/>
    </source>
</evidence>
<dbReference type="RefSeq" id="WP_053232052.1">
    <property type="nucleotide sequence ID" value="NZ_CP011125.1"/>
</dbReference>
<dbReference type="STRING" id="927083.DB32_001892"/>
<dbReference type="KEGG" id="samy:DB32_001892"/>
<evidence type="ECO:0000256" key="3">
    <source>
        <dbReference type="ARBA" id="ARBA00022777"/>
    </source>
</evidence>
<name>A0A0F6W111_9BACT</name>
<evidence type="ECO:0000259" key="5">
    <source>
        <dbReference type="Pfam" id="PF03976"/>
    </source>
</evidence>
<dbReference type="Pfam" id="PF03976">
    <property type="entry name" value="PPK2"/>
    <property type="match status" value="1"/>
</dbReference>
<reference evidence="6 7" key="1">
    <citation type="submission" date="2015-03" db="EMBL/GenBank/DDBJ databases">
        <title>Genome assembly of Sandaracinus amylolyticus DSM 53668.</title>
        <authorList>
            <person name="Sharma G."/>
            <person name="Subramanian S."/>
        </authorList>
    </citation>
    <scope>NUCLEOTIDE SEQUENCE [LARGE SCALE GENOMIC DNA]</scope>
    <source>
        <strain evidence="6 7">DSM 53668</strain>
    </source>
</reference>